<reference evidence="1" key="2">
    <citation type="journal article" date="2021" name="PeerJ">
        <title>Extensive microbial diversity within the chicken gut microbiome revealed by metagenomics and culture.</title>
        <authorList>
            <person name="Gilroy R."/>
            <person name="Ravi A."/>
            <person name="Getino M."/>
            <person name="Pursley I."/>
            <person name="Horton D.L."/>
            <person name="Alikhan N.F."/>
            <person name="Baker D."/>
            <person name="Gharbi K."/>
            <person name="Hall N."/>
            <person name="Watson M."/>
            <person name="Adriaenssens E.M."/>
            <person name="Foster-Nyarko E."/>
            <person name="Jarju S."/>
            <person name="Secka A."/>
            <person name="Antonio M."/>
            <person name="Oren A."/>
            <person name="Chaudhuri R.R."/>
            <person name="La Ragione R."/>
            <person name="Hildebrand F."/>
            <person name="Pallen M.J."/>
        </authorList>
    </citation>
    <scope>NUCLEOTIDE SEQUENCE</scope>
    <source>
        <strain evidence="1">CHK165-10780</strain>
    </source>
</reference>
<protein>
    <submittedName>
        <fullName evidence="1">Uncharacterized protein</fullName>
    </submittedName>
</protein>
<evidence type="ECO:0000313" key="2">
    <source>
        <dbReference type="Proteomes" id="UP000886725"/>
    </source>
</evidence>
<gene>
    <name evidence="1" type="ORF">IAC85_06435</name>
</gene>
<accession>A0A9D1CM11</accession>
<feature type="non-terminal residue" evidence="1">
    <location>
        <position position="1"/>
    </location>
</feature>
<evidence type="ECO:0000313" key="1">
    <source>
        <dbReference type="EMBL" id="HIQ65359.1"/>
    </source>
</evidence>
<name>A0A9D1CM11_9FIRM</name>
<comment type="caution">
    <text evidence="1">The sequence shown here is derived from an EMBL/GenBank/DDBJ whole genome shotgun (WGS) entry which is preliminary data.</text>
</comment>
<dbReference type="AlphaFoldDB" id="A0A9D1CM11"/>
<sequence length="224" mass="26832">YGRLHPKVKKEALRYLKLGTNLERWKEENPKLFPKRKKVLEELKKRLESPMPPEKKVGKLKIFKANWNVGDLLLYQIHSTTEYEFDDVERSKWKQKYVLFRVVAITRSNIGSLPMKEYYHSSNVLKMYNWVGDKIPSKKEWEHWDFLPSRMHENEPVYFIDWNSKREDKKIGLELLESDSSYPQPSEKEQEIVNYCINPNIFACMVLKELKYADQMGILNDQTK</sequence>
<dbReference type="Proteomes" id="UP000886725">
    <property type="component" value="Unassembled WGS sequence"/>
</dbReference>
<reference evidence="1" key="1">
    <citation type="submission" date="2020-10" db="EMBL/GenBank/DDBJ databases">
        <authorList>
            <person name="Gilroy R."/>
        </authorList>
    </citation>
    <scope>NUCLEOTIDE SEQUENCE</scope>
    <source>
        <strain evidence="1">CHK165-10780</strain>
    </source>
</reference>
<dbReference type="EMBL" id="DVFU01000124">
    <property type="protein sequence ID" value="HIQ65359.1"/>
    <property type="molecule type" value="Genomic_DNA"/>
</dbReference>
<organism evidence="1 2">
    <name type="scientific">Candidatus Faecenecus gallistercoris</name>
    <dbReference type="NCBI Taxonomy" id="2840793"/>
    <lineage>
        <taxon>Bacteria</taxon>
        <taxon>Bacillati</taxon>
        <taxon>Bacillota</taxon>
        <taxon>Bacillota incertae sedis</taxon>
        <taxon>Candidatus Faecenecus</taxon>
    </lineage>
</organism>
<proteinExistence type="predicted"/>